<dbReference type="Pfam" id="PF00579">
    <property type="entry name" value="tRNA-synt_1b"/>
    <property type="match status" value="1"/>
</dbReference>
<organism evidence="11 12">
    <name type="scientific">Methanosuratincola subterraneus</name>
    <dbReference type="NCBI Taxonomy" id="2593994"/>
    <lineage>
        <taxon>Archaea</taxon>
        <taxon>Thermoproteota</taxon>
        <taxon>Methanosuratincolia</taxon>
        <taxon>Candidatus Methanomethylicales</taxon>
        <taxon>Candidatus Methanomethylicaceae</taxon>
        <taxon>Candidatus Methanosuratincola (ex Vanwonterghem et al. 2016)</taxon>
    </lineage>
</organism>
<dbReference type="GO" id="GO:0004831">
    <property type="term" value="F:tyrosine-tRNA ligase activity"/>
    <property type="evidence" value="ECO:0007669"/>
    <property type="project" value="UniProtKB-EC"/>
</dbReference>
<evidence type="ECO:0000256" key="4">
    <source>
        <dbReference type="ARBA" id="ARBA00022741"/>
    </source>
</evidence>
<dbReference type="InterPro" id="IPR050489">
    <property type="entry name" value="Tyr-tRNA_synthase"/>
</dbReference>
<dbReference type="PIRSF" id="PIRSF006588">
    <property type="entry name" value="TyrRS_arch_euk"/>
    <property type="match status" value="1"/>
</dbReference>
<evidence type="ECO:0000313" key="12">
    <source>
        <dbReference type="Proteomes" id="UP000288215"/>
    </source>
</evidence>
<evidence type="ECO:0000256" key="2">
    <source>
        <dbReference type="ARBA" id="ARBA00022490"/>
    </source>
</evidence>
<dbReference type="InterPro" id="IPR023617">
    <property type="entry name" value="Tyr-tRNA-ligase_arc/euk-type"/>
</dbReference>
<comment type="similarity">
    <text evidence="10">Belongs to the class-I aminoacyl-tRNA synthetase family.</text>
</comment>
<dbReference type="GO" id="GO:0005737">
    <property type="term" value="C:cytoplasm"/>
    <property type="evidence" value="ECO:0007669"/>
    <property type="project" value="InterPro"/>
</dbReference>
<keyword evidence="2" id="KW-0963">Cytoplasm</keyword>
<dbReference type="PANTHER" id="PTHR46264:SF4">
    <property type="entry name" value="TYROSINE--TRNA LIGASE, CYTOPLASMIC"/>
    <property type="match status" value="1"/>
</dbReference>
<dbReference type="InterPro" id="IPR002305">
    <property type="entry name" value="aa-tRNA-synth_Ic"/>
</dbReference>
<evidence type="ECO:0000256" key="1">
    <source>
        <dbReference type="ARBA" id="ARBA00013160"/>
    </source>
</evidence>
<protein>
    <recommendedName>
        <fullName evidence="1">tyrosine--tRNA ligase</fullName>
        <ecNumber evidence="1">6.1.1.1</ecNumber>
    </recommendedName>
    <alternativeName>
        <fullName evidence="8">Tyrosyl-tRNA synthetase</fullName>
    </alternativeName>
</protein>
<dbReference type="AlphaFoldDB" id="A0A3S3RC03"/>
<reference evidence="11 12" key="1">
    <citation type="submission" date="2018-12" db="EMBL/GenBank/DDBJ databases">
        <title>The complete genome of the methanogenic archaea of the candidate phylum Verstraetearchaeota, obtained from the metagenome of underground thermal water.</title>
        <authorList>
            <person name="Kadnikov V.V."/>
            <person name="Mardanov A.V."/>
            <person name="Beletsky A.V."/>
            <person name="Karnachuk O.V."/>
            <person name="Ravin N.V."/>
        </authorList>
    </citation>
    <scope>NUCLEOTIDE SEQUENCE [LARGE SCALE GENOMIC DNA]</scope>
    <source>
        <strain evidence="11">Ch88</strain>
    </source>
</reference>
<keyword evidence="3 10" id="KW-0436">Ligase</keyword>
<dbReference type="InterPro" id="IPR014729">
    <property type="entry name" value="Rossmann-like_a/b/a_fold"/>
</dbReference>
<dbReference type="GO" id="GO:0005524">
    <property type="term" value="F:ATP binding"/>
    <property type="evidence" value="ECO:0007669"/>
    <property type="project" value="UniProtKB-KW"/>
</dbReference>
<keyword evidence="5 10" id="KW-0067">ATP-binding</keyword>
<comment type="catalytic activity">
    <reaction evidence="9">
        <text>tRNA(Tyr) + L-tyrosine + ATP = L-tyrosyl-tRNA(Tyr) + AMP + diphosphate + H(+)</text>
        <dbReference type="Rhea" id="RHEA:10220"/>
        <dbReference type="Rhea" id="RHEA-COMP:9706"/>
        <dbReference type="Rhea" id="RHEA-COMP:9707"/>
        <dbReference type="ChEBI" id="CHEBI:15378"/>
        <dbReference type="ChEBI" id="CHEBI:30616"/>
        <dbReference type="ChEBI" id="CHEBI:33019"/>
        <dbReference type="ChEBI" id="CHEBI:58315"/>
        <dbReference type="ChEBI" id="CHEBI:78442"/>
        <dbReference type="ChEBI" id="CHEBI:78536"/>
        <dbReference type="ChEBI" id="CHEBI:456215"/>
        <dbReference type="EC" id="6.1.1.1"/>
    </reaction>
</comment>
<name>A0A3S3RC03_METS7</name>
<dbReference type="Proteomes" id="UP000288215">
    <property type="component" value="Unassembled WGS sequence"/>
</dbReference>
<dbReference type="Gene3D" id="1.10.240.10">
    <property type="entry name" value="Tyrosyl-Transfer RNA Synthetase"/>
    <property type="match status" value="1"/>
</dbReference>
<dbReference type="EMBL" id="RXGA01000003">
    <property type="protein sequence ID" value="RWX73370.1"/>
    <property type="molecule type" value="Genomic_DNA"/>
</dbReference>
<evidence type="ECO:0000256" key="6">
    <source>
        <dbReference type="ARBA" id="ARBA00022917"/>
    </source>
</evidence>
<evidence type="ECO:0000256" key="9">
    <source>
        <dbReference type="ARBA" id="ARBA00048248"/>
    </source>
</evidence>
<dbReference type="InterPro" id="IPR023678">
    <property type="entry name" value="Tyr-tRNA-ligase_4"/>
</dbReference>
<dbReference type="PRINTS" id="PR01040">
    <property type="entry name" value="TRNASYNTHTYR"/>
</dbReference>
<keyword evidence="6 10" id="KW-0648">Protein biosynthesis</keyword>
<proteinExistence type="inferred from homology"/>
<evidence type="ECO:0000313" key="11">
    <source>
        <dbReference type="EMBL" id="RWX73370.1"/>
    </source>
</evidence>
<evidence type="ECO:0000256" key="3">
    <source>
        <dbReference type="ARBA" id="ARBA00022598"/>
    </source>
</evidence>
<keyword evidence="4 10" id="KW-0547">Nucleotide-binding</keyword>
<dbReference type="NCBIfam" id="NF006330">
    <property type="entry name" value="PRK08560.1"/>
    <property type="match status" value="1"/>
</dbReference>
<evidence type="ECO:0000256" key="7">
    <source>
        <dbReference type="ARBA" id="ARBA00023146"/>
    </source>
</evidence>
<dbReference type="Gene3D" id="3.40.50.620">
    <property type="entry name" value="HUPs"/>
    <property type="match status" value="1"/>
</dbReference>
<dbReference type="SUPFAM" id="SSF52374">
    <property type="entry name" value="Nucleotidylyl transferase"/>
    <property type="match status" value="1"/>
</dbReference>
<gene>
    <name evidence="11" type="ORF">Metus_1344</name>
</gene>
<sequence>MDVESRVDLISRNALEIITREDAITALQTSSSPKGYIGVEPSGLFHLGWLIWVNKFRDMMKAGIKMTLLEATWHAWINDKFGGDLKKIHACAKYIEHSLTALGIDLSEVNIVKADALVEDKAYWEGILRTAKQLSLSRIKRAVTIMGRKEDEASIDFSKLIYPCMQVEDIFYLDLDFCLGGMDQRRAHVLAREVAEAYSIKKPVAVHTPLLSALQGGGRMDVIGDEEGIIDMKMSKSKPDTCIFIHDSPEQIRSKIASAYCPPKTIEMNPVLDIAKYILMWDRSFELSRPAKYGGNISFETQNELIESYRAGLVHPLDLKNGVSDGLISLLDPVRRYFSSNTEASDLLRLLCPR</sequence>
<dbReference type="PANTHER" id="PTHR46264">
    <property type="entry name" value="TYROSINE-TRNA LIGASE"/>
    <property type="match status" value="1"/>
</dbReference>
<dbReference type="HAMAP" id="MF_02009">
    <property type="entry name" value="Tyr_tRNA_synth_type4"/>
    <property type="match status" value="1"/>
</dbReference>
<evidence type="ECO:0000256" key="5">
    <source>
        <dbReference type="ARBA" id="ARBA00022840"/>
    </source>
</evidence>
<evidence type="ECO:0000256" key="8">
    <source>
        <dbReference type="ARBA" id="ARBA00033323"/>
    </source>
</evidence>
<keyword evidence="7 10" id="KW-0030">Aminoacyl-tRNA synthetase</keyword>
<evidence type="ECO:0000256" key="10">
    <source>
        <dbReference type="RuleBase" id="RU363036"/>
    </source>
</evidence>
<accession>A0A3S3RC03</accession>
<dbReference type="EC" id="6.1.1.1" evidence="1"/>
<comment type="caution">
    <text evidence="11">The sequence shown here is derived from an EMBL/GenBank/DDBJ whole genome shotgun (WGS) entry which is preliminary data.</text>
</comment>
<dbReference type="GO" id="GO:0006437">
    <property type="term" value="P:tyrosyl-tRNA aminoacylation"/>
    <property type="evidence" value="ECO:0007669"/>
    <property type="project" value="InterPro"/>
</dbReference>
<dbReference type="InterPro" id="IPR002307">
    <property type="entry name" value="Tyr-tRNA-ligase"/>
</dbReference>